<feature type="domain" description="Type II secretion system protein GspF" evidence="9">
    <location>
        <begin position="170"/>
        <end position="296"/>
    </location>
</feature>
<evidence type="ECO:0000256" key="7">
    <source>
        <dbReference type="SAM" id="MobiDB-lite"/>
    </source>
</evidence>
<feature type="transmembrane region" description="Helical" evidence="8">
    <location>
        <begin position="128"/>
        <end position="152"/>
    </location>
</feature>
<name>A0A3D8JXI8_9BURK</name>
<feature type="compositionally biased region" description="Low complexity" evidence="7">
    <location>
        <begin position="57"/>
        <end position="85"/>
    </location>
</feature>
<dbReference type="GO" id="GO:0005886">
    <property type="term" value="C:plasma membrane"/>
    <property type="evidence" value="ECO:0007669"/>
    <property type="project" value="UniProtKB-SubCell"/>
</dbReference>
<keyword evidence="5 8" id="KW-0472">Membrane</keyword>
<keyword evidence="6" id="KW-0175">Coiled coil</keyword>
<feature type="region of interest" description="Disordered" evidence="7">
    <location>
        <begin position="39"/>
        <end position="89"/>
    </location>
</feature>
<sequence>MLLAALALVCVALALLLWQRGVRAQRRVSTQRFVERRVAAPGSAGGPKDGAAAHATGARPTSAPASGATPARAAGASASPGSAERAGPERHWHLPQAIEHIVVRAGLSGAGTPLTIALAALTLGVAWLGLRVGLVAAGAALVVSAVAVSLFVTARSQHRRLAIVRQLPTFLDGIVRLVTLGNSVPAAFQAALQTTEAPLRECLDHVSRMMRAGVEIDRALAHVAIVYRTREFDFVGAVLRLSVKYGGRADVMLERMSTFMRDVEQAERELSAMSAETRLSAWVLVALPLLIGGYLVATNPSYFTTMWSDIVGRRLIFVSFALQAAGGYLLYRLTRLRT</sequence>
<evidence type="ECO:0000256" key="5">
    <source>
        <dbReference type="ARBA" id="ARBA00023136"/>
    </source>
</evidence>
<keyword evidence="2" id="KW-1003">Cell membrane</keyword>
<feature type="coiled-coil region" evidence="6">
    <location>
        <begin position="249"/>
        <end position="276"/>
    </location>
</feature>
<dbReference type="AlphaFoldDB" id="A0A3D8JXI8"/>
<dbReference type="EMBL" id="QRGA01000010">
    <property type="protein sequence ID" value="RDU97364.1"/>
    <property type="molecule type" value="Genomic_DNA"/>
</dbReference>
<comment type="subcellular location">
    <subcellularLocation>
        <location evidence="1">Cell membrane</location>
        <topology evidence="1">Multi-pass membrane protein</topology>
    </subcellularLocation>
</comment>
<dbReference type="InterPro" id="IPR018076">
    <property type="entry name" value="T2SS_GspF_dom"/>
</dbReference>
<keyword evidence="3 8" id="KW-0812">Transmembrane</keyword>
<dbReference type="OrthoDB" id="597333at2"/>
<dbReference type="Proteomes" id="UP000256838">
    <property type="component" value="Unassembled WGS sequence"/>
</dbReference>
<feature type="transmembrane region" description="Helical" evidence="8">
    <location>
        <begin position="279"/>
        <end position="298"/>
    </location>
</feature>
<keyword evidence="4 8" id="KW-1133">Transmembrane helix</keyword>
<dbReference type="PANTHER" id="PTHR35007:SF1">
    <property type="entry name" value="PILUS ASSEMBLY PROTEIN"/>
    <property type="match status" value="1"/>
</dbReference>
<evidence type="ECO:0000256" key="8">
    <source>
        <dbReference type="SAM" id="Phobius"/>
    </source>
</evidence>
<keyword evidence="11" id="KW-1185">Reference proteome</keyword>
<comment type="caution">
    <text evidence="10">The sequence shown here is derived from an EMBL/GenBank/DDBJ whole genome shotgun (WGS) entry which is preliminary data.</text>
</comment>
<evidence type="ECO:0000313" key="10">
    <source>
        <dbReference type="EMBL" id="RDU97364.1"/>
    </source>
</evidence>
<evidence type="ECO:0000313" key="11">
    <source>
        <dbReference type="Proteomes" id="UP000256838"/>
    </source>
</evidence>
<dbReference type="Pfam" id="PF00482">
    <property type="entry name" value="T2SSF"/>
    <property type="match status" value="1"/>
</dbReference>
<evidence type="ECO:0000256" key="1">
    <source>
        <dbReference type="ARBA" id="ARBA00004651"/>
    </source>
</evidence>
<evidence type="ECO:0000256" key="6">
    <source>
        <dbReference type="SAM" id="Coils"/>
    </source>
</evidence>
<accession>A0A3D8JXI8</accession>
<feature type="transmembrane region" description="Helical" evidence="8">
    <location>
        <begin position="310"/>
        <end position="331"/>
    </location>
</feature>
<evidence type="ECO:0000259" key="9">
    <source>
        <dbReference type="Pfam" id="PF00482"/>
    </source>
</evidence>
<reference evidence="10 11" key="1">
    <citation type="submission" date="2018-08" db="EMBL/GenBank/DDBJ databases">
        <title>Paraburkholderia sp. DHOM06 isolated from forest soil.</title>
        <authorList>
            <person name="Gao Z.-H."/>
            <person name="Qiu L.-H."/>
        </authorList>
    </citation>
    <scope>NUCLEOTIDE SEQUENCE [LARGE SCALE GENOMIC DNA]</scope>
    <source>
        <strain evidence="10 11">DHOM06</strain>
    </source>
</reference>
<dbReference type="RefSeq" id="WP_115535175.1">
    <property type="nucleotide sequence ID" value="NZ_QRGA01000010.1"/>
</dbReference>
<organism evidence="10 11">
    <name type="scientific">Trinickia dinghuensis</name>
    <dbReference type="NCBI Taxonomy" id="2291023"/>
    <lineage>
        <taxon>Bacteria</taxon>
        <taxon>Pseudomonadati</taxon>
        <taxon>Pseudomonadota</taxon>
        <taxon>Betaproteobacteria</taxon>
        <taxon>Burkholderiales</taxon>
        <taxon>Burkholderiaceae</taxon>
        <taxon>Trinickia</taxon>
    </lineage>
</organism>
<evidence type="ECO:0000256" key="4">
    <source>
        <dbReference type="ARBA" id="ARBA00022989"/>
    </source>
</evidence>
<evidence type="ECO:0000256" key="3">
    <source>
        <dbReference type="ARBA" id="ARBA00022692"/>
    </source>
</evidence>
<dbReference type="PANTHER" id="PTHR35007">
    <property type="entry name" value="INTEGRAL MEMBRANE PROTEIN-RELATED"/>
    <property type="match status" value="1"/>
</dbReference>
<proteinExistence type="predicted"/>
<gene>
    <name evidence="10" type="ORF">DWV00_19260</name>
</gene>
<protein>
    <submittedName>
        <fullName evidence="10">Pilus assembly protein</fullName>
    </submittedName>
</protein>
<evidence type="ECO:0000256" key="2">
    <source>
        <dbReference type="ARBA" id="ARBA00022475"/>
    </source>
</evidence>